<sequence length="81" mass="8904">MRARLETPALLGSHLGSRFEREATDAAVRVEWNRQQARPARGTEACDRPFYPSAAVTTECTGQKDRSMSRLSLGEIAAEAP</sequence>
<evidence type="ECO:0000313" key="3">
    <source>
        <dbReference type="Proteomes" id="UP001187343"/>
    </source>
</evidence>
<proteinExistence type="predicted"/>
<accession>A0AA88TP48</accession>
<name>A0AA88TP48_9TELE</name>
<feature type="region of interest" description="Disordered" evidence="1">
    <location>
        <begin position="57"/>
        <end position="81"/>
    </location>
</feature>
<gene>
    <name evidence="2" type="ORF">Q8A67_010970</name>
</gene>
<dbReference type="AlphaFoldDB" id="A0AA88TP48"/>
<evidence type="ECO:0000256" key="1">
    <source>
        <dbReference type="SAM" id="MobiDB-lite"/>
    </source>
</evidence>
<protein>
    <submittedName>
        <fullName evidence="2">Uncharacterized protein</fullName>
    </submittedName>
</protein>
<evidence type="ECO:0000313" key="2">
    <source>
        <dbReference type="EMBL" id="KAK2896482.1"/>
    </source>
</evidence>
<reference evidence="2" key="1">
    <citation type="submission" date="2023-08" db="EMBL/GenBank/DDBJ databases">
        <title>Chromosome-level Genome Assembly of mud carp (Cirrhinus molitorella).</title>
        <authorList>
            <person name="Liu H."/>
        </authorList>
    </citation>
    <scope>NUCLEOTIDE SEQUENCE</scope>
    <source>
        <strain evidence="2">Prfri</strain>
        <tissue evidence="2">Muscle</tissue>
    </source>
</reference>
<dbReference type="Proteomes" id="UP001187343">
    <property type="component" value="Unassembled WGS sequence"/>
</dbReference>
<comment type="caution">
    <text evidence="2">The sequence shown here is derived from an EMBL/GenBank/DDBJ whole genome shotgun (WGS) entry which is preliminary data.</text>
</comment>
<organism evidence="2 3">
    <name type="scientific">Cirrhinus molitorella</name>
    <name type="common">mud carp</name>
    <dbReference type="NCBI Taxonomy" id="172907"/>
    <lineage>
        <taxon>Eukaryota</taxon>
        <taxon>Metazoa</taxon>
        <taxon>Chordata</taxon>
        <taxon>Craniata</taxon>
        <taxon>Vertebrata</taxon>
        <taxon>Euteleostomi</taxon>
        <taxon>Actinopterygii</taxon>
        <taxon>Neopterygii</taxon>
        <taxon>Teleostei</taxon>
        <taxon>Ostariophysi</taxon>
        <taxon>Cypriniformes</taxon>
        <taxon>Cyprinidae</taxon>
        <taxon>Labeoninae</taxon>
        <taxon>Labeonini</taxon>
        <taxon>Cirrhinus</taxon>
    </lineage>
</organism>
<keyword evidence="3" id="KW-1185">Reference proteome</keyword>
<dbReference type="EMBL" id="JAUYZG010000010">
    <property type="protein sequence ID" value="KAK2896482.1"/>
    <property type="molecule type" value="Genomic_DNA"/>
</dbReference>